<feature type="compositionally biased region" description="Basic residues" evidence="1">
    <location>
        <begin position="32"/>
        <end position="58"/>
    </location>
</feature>
<dbReference type="Pfam" id="PF22882">
    <property type="entry name" value="GT-D-like"/>
    <property type="match status" value="1"/>
</dbReference>
<feature type="domain" description="GT-D fold-like" evidence="2">
    <location>
        <begin position="131"/>
        <end position="342"/>
    </location>
</feature>
<keyword evidence="4" id="KW-1185">Reference proteome</keyword>
<proteinExistence type="predicted"/>
<dbReference type="EMBL" id="JBHSOW010000015">
    <property type="protein sequence ID" value="MFC5648064.1"/>
    <property type="molecule type" value="Genomic_DNA"/>
</dbReference>
<organism evidence="3 4">
    <name type="scientific">Paenibacillus solisilvae</name>
    <dbReference type="NCBI Taxonomy" id="2486751"/>
    <lineage>
        <taxon>Bacteria</taxon>
        <taxon>Bacillati</taxon>
        <taxon>Bacillota</taxon>
        <taxon>Bacilli</taxon>
        <taxon>Bacillales</taxon>
        <taxon>Paenibacillaceae</taxon>
        <taxon>Paenibacillus</taxon>
    </lineage>
</organism>
<evidence type="ECO:0000256" key="1">
    <source>
        <dbReference type="SAM" id="MobiDB-lite"/>
    </source>
</evidence>
<comment type="caution">
    <text evidence="3">The sequence shown here is derived from an EMBL/GenBank/DDBJ whole genome shotgun (WGS) entry which is preliminary data.</text>
</comment>
<dbReference type="NCBIfam" id="NF040628">
    <property type="entry name" value="GT-D_rel"/>
    <property type="match status" value="1"/>
</dbReference>
<feature type="region of interest" description="Disordered" evidence="1">
    <location>
        <begin position="17"/>
        <end position="58"/>
    </location>
</feature>
<gene>
    <name evidence="3" type="ORF">ACFPYJ_02840</name>
</gene>
<name>A0ABW0VTT4_9BACL</name>
<accession>A0ABW0VTT4</accession>
<dbReference type="RefSeq" id="WP_379186531.1">
    <property type="nucleotide sequence ID" value="NZ_JBHSOW010000015.1"/>
</dbReference>
<protein>
    <submittedName>
        <fullName evidence="3">GT-D fold domain-containing glycosyltransferase</fullName>
    </submittedName>
</protein>
<evidence type="ECO:0000259" key="2">
    <source>
        <dbReference type="Pfam" id="PF22882"/>
    </source>
</evidence>
<evidence type="ECO:0000313" key="4">
    <source>
        <dbReference type="Proteomes" id="UP001596047"/>
    </source>
</evidence>
<dbReference type="Proteomes" id="UP001596047">
    <property type="component" value="Unassembled WGS sequence"/>
</dbReference>
<sequence>MSRRLILPRISAKPLVKPALPGSKDKVPSVKRVSHRMSKKRTRVGIRPSSKRPNRSKRRLLHQEKRERSLLKPESAESSYKDGYELGKYEGGEILLEMATPQHMLLPEVSLQEVISAGVEMLKPLCYPLMEVQEVFAEMEQAVRLERPCAVIRLGDGELLALSQEKIYDSETVKQEGRFLSYAGVNPPDLHARDQIALAICHAQIVGVPMSRRKNFQPLLHPVLRSHGIDPRRLRLTSSTINYGLHTAGLLTQLLQGKRLLIIGNVAPELAQVLQENGFLVTGIISPVHGFADIERVMAEVRDAVFDLALVSAGIPAVVISYRIAAERGKVAIDFGHMADAIVKGEVKF</sequence>
<evidence type="ECO:0000313" key="3">
    <source>
        <dbReference type="EMBL" id="MFC5648064.1"/>
    </source>
</evidence>
<reference evidence="4" key="1">
    <citation type="journal article" date="2019" name="Int. J. Syst. Evol. Microbiol.">
        <title>The Global Catalogue of Microorganisms (GCM) 10K type strain sequencing project: providing services to taxonomists for standard genome sequencing and annotation.</title>
        <authorList>
            <consortium name="The Broad Institute Genomics Platform"/>
            <consortium name="The Broad Institute Genome Sequencing Center for Infectious Disease"/>
            <person name="Wu L."/>
            <person name="Ma J."/>
        </authorList>
    </citation>
    <scope>NUCLEOTIDE SEQUENCE [LARGE SCALE GENOMIC DNA]</scope>
    <source>
        <strain evidence="4">CGMCC 1.3240</strain>
    </source>
</reference>
<dbReference type="InterPro" id="IPR049785">
    <property type="entry name" value="GT-D-like_firm"/>
</dbReference>
<dbReference type="InterPro" id="IPR055171">
    <property type="entry name" value="GT-D-like"/>
</dbReference>